<dbReference type="PANTHER" id="PTHR12879:SF8">
    <property type="entry name" value="SPHINGOLIPID DELTA(4)-DESATURASE DES1"/>
    <property type="match status" value="1"/>
</dbReference>
<feature type="region of interest" description="Disordered" evidence="10">
    <location>
        <begin position="312"/>
        <end position="355"/>
    </location>
</feature>
<dbReference type="InterPro" id="IPR011388">
    <property type="entry name" value="DES1/DES2"/>
</dbReference>
<feature type="transmembrane region" description="Helical" evidence="11">
    <location>
        <begin position="67"/>
        <end position="87"/>
    </location>
</feature>
<dbReference type="EC" id="1.14.19.17" evidence="3"/>
<dbReference type="PANTHER" id="PTHR12879">
    <property type="entry name" value="SPHINGOLIPID DELTA 4 DESATURASE/C-4 HYDROXYLASE PROTEIN DES2"/>
    <property type="match status" value="1"/>
</dbReference>
<feature type="domain" description="Sphingolipid delta4-desaturase N-terminal" evidence="12">
    <location>
        <begin position="5"/>
        <end position="43"/>
    </location>
</feature>
<proteinExistence type="inferred from homology"/>
<evidence type="ECO:0000256" key="5">
    <source>
        <dbReference type="ARBA" id="ARBA00022989"/>
    </source>
</evidence>
<dbReference type="RefSeq" id="XP_005091402.1">
    <property type="nucleotide sequence ID" value="XM_005091345.3"/>
</dbReference>
<keyword evidence="7 9" id="KW-0443">Lipid metabolism</keyword>
<keyword evidence="5 11" id="KW-1133">Transmembrane helix</keyword>
<keyword evidence="13" id="KW-1185">Reference proteome</keyword>
<feature type="compositionally biased region" description="Basic and acidic residues" evidence="10">
    <location>
        <begin position="314"/>
        <end position="330"/>
    </location>
</feature>
<evidence type="ECO:0000256" key="8">
    <source>
        <dbReference type="ARBA" id="ARBA00023136"/>
    </source>
</evidence>
<sequence>MGASITRTDFEWSYTEEPHASRRKEMLAKYPEMKKLMGSDPRFKYIVTAMVILQLLVCYAMKDQSWITVLAFAYIFGGTINHSLTLAIHEIAHNLAFGHGRPLTNRFFGFFVNLPIGVPMSISFKKYHLDHHRYQGDEEKDVDIPSYMETKLFTRTLYKFVWVCLQPWFYSIRPFFINPKPLGALEAFNIVLQFAFDYLLWYNWGIKALAYLVVGSFMATSLHPMAGHFISEHYMFVKGYETYSYYGPLNWLTWNVGYHNEHHDFPSIPGSRLPQVREIAPEYYDNLPCHHSWVKVIWDFILDPEIGPYSRVKRPSDKKMNGNGATHKENGFSSTKENGGTHQNGVKAANGKCHD</sequence>
<dbReference type="Proteomes" id="UP000694888">
    <property type="component" value="Unplaced"/>
</dbReference>
<evidence type="ECO:0000256" key="6">
    <source>
        <dbReference type="ARBA" id="ARBA00023002"/>
    </source>
</evidence>
<evidence type="ECO:0000259" key="12">
    <source>
        <dbReference type="SMART" id="SM01269"/>
    </source>
</evidence>
<evidence type="ECO:0000256" key="7">
    <source>
        <dbReference type="ARBA" id="ARBA00023098"/>
    </source>
</evidence>
<evidence type="ECO:0000256" key="3">
    <source>
        <dbReference type="ARBA" id="ARBA00012021"/>
    </source>
</evidence>
<evidence type="ECO:0000256" key="2">
    <source>
        <dbReference type="ARBA" id="ARBA00006146"/>
    </source>
</evidence>
<feature type="transmembrane region" description="Helical" evidence="11">
    <location>
        <begin position="208"/>
        <end position="230"/>
    </location>
</feature>
<dbReference type="CDD" id="cd03508">
    <property type="entry name" value="Delta4-sphingolipid-FADS-like"/>
    <property type="match status" value="1"/>
</dbReference>
<evidence type="ECO:0000256" key="9">
    <source>
        <dbReference type="PIRNR" id="PIRNR017228"/>
    </source>
</evidence>
<comment type="subcellular location">
    <subcellularLocation>
        <location evidence="1">Membrane</location>
        <topology evidence="1">Multi-pass membrane protein</topology>
    </subcellularLocation>
</comment>
<dbReference type="InterPro" id="IPR005804">
    <property type="entry name" value="FA_desaturase_dom"/>
</dbReference>
<dbReference type="GeneID" id="101855998"/>
<accession>A0ABM0JDU5</accession>
<evidence type="ECO:0000256" key="10">
    <source>
        <dbReference type="SAM" id="MobiDB-lite"/>
    </source>
</evidence>
<evidence type="ECO:0000256" key="4">
    <source>
        <dbReference type="ARBA" id="ARBA00022692"/>
    </source>
</evidence>
<comment type="similarity">
    <text evidence="2 9">Belongs to the fatty acid desaturase type 1 family. DEGS subfamily.</text>
</comment>
<evidence type="ECO:0000313" key="13">
    <source>
        <dbReference type="Proteomes" id="UP000694888"/>
    </source>
</evidence>
<keyword evidence="8 9" id="KW-0472">Membrane</keyword>
<evidence type="ECO:0000256" key="1">
    <source>
        <dbReference type="ARBA" id="ARBA00004141"/>
    </source>
</evidence>
<dbReference type="InterPro" id="IPR013866">
    <property type="entry name" value="Sphingolipid_d4-desaturase_N"/>
</dbReference>
<gene>
    <name evidence="14" type="primary">LOC101855998</name>
</gene>
<evidence type="ECO:0000313" key="14">
    <source>
        <dbReference type="RefSeq" id="XP_005091402.1"/>
    </source>
</evidence>
<evidence type="ECO:0000256" key="11">
    <source>
        <dbReference type="SAM" id="Phobius"/>
    </source>
</evidence>
<dbReference type="Pfam" id="PF08557">
    <property type="entry name" value="Lipid_DES"/>
    <property type="match status" value="1"/>
</dbReference>
<dbReference type="SMART" id="SM01269">
    <property type="entry name" value="Lipid_DES"/>
    <property type="match status" value="1"/>
</dbReference>
<name>A0ABM0JDU5_APLCA</name>
<organism evidence="13 14">
    <name type="scientific">Aplysia californica</name>
    <name type="common">California sea hare</name>
    <dbReference type="NCBI Taxonomy" id="6500"/>
    <lineage>
        <taxon>Eukaryota</taxon>
        <taxon>Metazoa</taxon>
        <taxon>Spiralia</taxon>
        <taxon>Lophotrochozoa</taxon>
        <taxon>Mollusca</taxon>
        <taxon>Gastropoda</taxon>
        <taxon>Heterobranchia</taxon>
        <taxon>Euthyneura</taxon>
        <taxon>Tectipleura</taxon>
        <taxon>Aplysiida</taxon>
        <taxon>Aplysioidea</taxon>
        <taxon>Aplysiidae</taxon>
        <taxon>Aplysia</taxon>
    </lineage>
</organism>
<reference evidence="14" key="1">
    <citation type="submission" date="2025-08" db="UniProtKB">
        <authorList>
            <consortium name="RefSeq"/>
        </authorList>
    </citation>
    <scope>IDENTIFICATION</scope>
</reference>
<protein>
    <recommendedName>
        <fullName evidence="3">sphingolipid 4-desaturase</fullName>
        <ecNumber evidence="3">1.14.19.17</ecNumber>
    </recommendedName>
</protein>
<keyword evidence="4 11" id="KW-0812">Transmembrane</keyword>
<dbReference type="PIRSF" id="PIRSF017228">
    <property type="entry name" value="Sphnglp_dlt4_des"/>
    <property type="match status" value="1"/>
</dbReference>
<dbReference type="Pfam" id="PF00487">
    <property type="entry name" value="FA_desaturase"/>
    <property type="match status" value="1"/>
</dbReference>
<feature type="compositionally biased region" description="Polar residues" evidence="10">
    <location>
        <begin position="331"/>
        <end position="344"/>
    </location>
</feature>
<feature type="transmembrane region" description="Helical" evidence="11">
    <location>
        <begin position="107"/>
        <end position="124"/>
    </location>
</feature>
<keyword evidence="6 9" id="KW-0560">Oxidoreductase</keyword>